<gene>
    <name evidence="4" type="ORF">ASZ90_018945</name>
</gene>
<dbReference type="FunFam" id="3.90.850.10:FF:000002">
    <property type="entry name" value="2-hydroxyhepta-2,4-diene-1,7-dioate isomerase"/>
    <property type="match status" value="1"/>
</dbReference>
<dbReference type="GO" id="GO:0016853">
    <property type="term" value="F:isomerase activity"/>
    <property type="evidence" value="ECO:0007669"/>
    <property type="project" value="UniProtKB-ARBA"/>
</dbReference>
<dbReference type="GO" id="GO:0046872">
    <property type="term" value="F:metal ion binding"/>
    <property type="evidence" value="ECO:0007669"/>
    <property type="project" value="UniProtKB-KW"/>
</dbReference>
<reference evidence="4" key="1">
    <citation type="journal article" date="2015" name="Proc. Natl. Acad. Sci. U.S.A.">
        <title>Networks of energetic and metabolic interactions define dynamics in microbial communities.</title>
        <authorList>
            <person name="Embree M."/>
            <person name="Liu J.K."/>
            <person name="Al-Bassam M.M."/>
            <person name="Zengler K."/>
        </authorList>
    </citation>
    <scope>NUCLEOTIDE SEQUENCE</scope>
</reference>
<keyword evidence="4" id="KW-0378">Hydrolase</keyword>
<dbReference type="Pfam" id="PF01557">
    <property type="entry name" value="FAA_hydrolase"/>
    <property type="match status" value="1"/>
</dbReference>
<comment type="caution">
    <text evidence="4">The sequence shown here is derived from an EMBL/GenBank/DDBJ whole genome shotgun (WGS) entry which is preliminary data.</text>
</comment>
<keyword evidence="2" id="KW-0479">Metal-binding</keyword>
<dbReference type="PANTHER" id="PTHR42796:SF4">
    <property type="entry name" value="FUMARYLACETOACETATE HYDROLASE DOMAIN-CONTAINING PROTEIN 2A"/>
    <property type="match status" value="1"/>
</dbReference>
<dbReference type="InterPro" id="IPR036663">
    <property type="entry name" value="Fumarylacetoacetase_C_sf"/>
</dbReference>
<evidence type="ECO:0000256" key="1">
    <source>
        <dbReference type="ARBA" id="ARBA00010211"/>
    </source>
</evidence>
<evidence type="ECO:0000313" key="4">
    <source>
        <dbReference type="EMBL" id="KUG03646.1"/>
    </source>
</evidence>
<dbReference type="SUPFAM" id="SSF56529">
    <property type="entry name" value="FAH"/>
    <property type="match status" value="1"/>
</dbReference>
<dbReference type="GO" id="GO:0019752">
    <property type="term" value="P:carboxylic acid metabolic process"/>
    <property type="evidence" value="ECO:0007669"/>
    <property type="project" value="UniProtKB-ARBA"/>
</dbReference>
<name>A0A0W8E4Q9_9ZZZZ</name>
<dbReference type="AlphaFoldDB" id="A0A0W8E4Q9"/>
<protein>
    <submittedName>
        <fullName evidence="4">Fumarylacetoacetate hydrolase family protein</fullName>
    </submittedName>
</protein>
<proteinExistence type="inferred from homology"/>
<dbReference type="InterPro" id="IPR051121">
    <property type="entry name" value="FAH"/>
</dbReference>
<feature type="domain" description="Fumarylacetoacetase-like C-terminal" evidence="3">
    <location>
        <begin position="79"/>
        <end position="289"/>
    </location>
</feature>
<sequence length="311" mass="34135">MKFVTYFADGEKVGVLVGDRVVPLNGNIDSKFDSMLELIENTTAGLLDKIESMIVDDPTSLSIHSVKLLAPIPYPRRNVICLGKNYAEHAREIKMTKISDTGIPDDPIYFTKMASPAIAHGDEIRFSRENTGQVDYEVELAVVIAREGLNIKPEEAEEYIWGYTIVNDVSARDLQGKHKQWYKGKSLDTFCPMGPAIVHKRAIPFPVELNIQCSINGELRQNSNTSNMIFGLPYIISDLSQGMTLKPGDIICTGTPSGVGMGFEPPRLLKDGDIVECYIEGIGRLVNKVSIIDGASGCQGAGLLTSHDRKC</sequence>
<organism evidence="4">
    <name type="scientific">hydrocarbon metagenome</name>
    <dbReference type="NCBI Taxonomy" id="938273"/>
    <lineage>
        <taxon>unclassified sequences</taxon>
        <taxon>metagenomes</taxon>
        <taxon>ecological metagenomes</taxon>
    </lineage>
</organism>
<dbReference type="Gene3D" id="3.90.850.10">
    <property type="entry name" value="Fumarylacetoacetase-like, C-terminal domain"/>
    <property type="match status" value="1"/>
</dbReference>
<dbReference type="GO" id="GO:0016787">
    <property type="term" value="F:hydrolase activity"/>
    <property type="evidence" value="ECO:0007669"/>
    <property type="project" value="UniProtKB-KW"/>
</dbReference>
<evidence type="ECO:0000259" key="3">
    <source>
        <dbReference type="Pfam" id="PF01557"/>
    </source>
</evidence>
<dbReference type="EMBL" id="LNQE01001873">
    <property type="protein sequence ID" value="KUG03646.1"/>
    <property type="molecule type" value="Genomic_DNA"/>
</dbReference>
<evidence type="ECO:0000256" key="2">
    <source>
        <dbReference type="ARBA" id="ARBA00022723"/>
    </source>
</evidence>
<dbReference type="InterPro" id="IPR011234">
    <property type="entry name" value="Fumarylacetoacetase-like_C"/>
</dbReference>
<comment type="similarity">
    <text evidence="1">Belongs to the FAH family.</text>
</comment>
<dbReference type="PANTHER" id="PTHR42796">
    <property type="entry name" value="FUMARYLACETOACETATE HYDROLASE DOMAIN-CONTAINING PROTEIN 2A-RELATED"/>
    <property type="match status" value="1"/>
</dbReference>
<accession>A0A0W8E4Q9</accession>